<evidence type="ECO:0000256" key="4">
    <source>
        <dbReference type="SAM" id="Phobius"/>
    </source>
</evidence>
<evidence type="ECO:0000313" key="6">
    <source>
        <dbReference type="Proteomes" id="UP000530660"/>
    </source>
</evidence>
<reference evidence="5 6" key="1">
    <citation type="journal article" date="2020" name="J. Phycol.">
        <title>Comparative genome analysis reveals Cyanidiococcus gen. nov., a new extremophilic red algal genus sister to Cyanidioschyzon (Cyanidioschyzonaceae, Rhodophyta).</title>
        <authorList>
            <person name="Liu S.-L."/>
            <person name="Chiang Y.-R."/>
            <person name="Yoon H.S."/>
            <person name="Fu H.-Y."/>
        </authorList>
    </citation>
    <scope>NUCLEOTIDE SEQUENCE [LARGE SCALE GENOMIC DNA]</scope>
    <source>
        <strain evidence="5 6">THAL066</strain>
    </source>
</reference>
<dbReference type="InterPro" id="IPR007572">
    <property type="entry name" value="Uncharacterised_Ycf20"/>
</dbReference>
<dbReference type="Pfam" id="PF04483">
    <property type="entry name" value="DUF565"/>
    <property type="match status" value="1"/>
</dbReference>
<keyword evidence="4" id="KW-1133">Transmembrane helix</keyword>
<keyword evidence="4" id="KW-0812">Transmembrane</keyword>
<protein>
    <recommendedName>
        <fullName evidence="2">Uncharacterized protein ycf20</fullName>
    </recommendedName>
</protein>
<dbReference type="EMBL" id="VWRR01000006">
    <property type="protein sequence ID" value="KAF6003687.1"/>
    <property type="molecule type" value="Genomic_DNA"/>
</dbReference>
<comment type="caution">
    <text evidence="5">The sequence shown here is derived from an EMBL/GenBank/DDBJ whole genome shotgun (WGS) entry which is preliminary data.</text>
</comment>
<dbReference type="PANTHER" id="PTHR33787">
    <property type="match status" value="1"/>
</dbReference>
<sequence>MNFATCPGTIWLHLNDCGFQRALCANSRGFTKARPKGRVPPCRLFRELLSQERRPEKNRGDQSSDSFASPGAPGTLKEVDDSSESSFFSDIPYREVRQIQQLYWKVNEFLGRRENLLFWGSCALLLGSFSATSISTIVGAIAEWDPVAGAVIVIFMEWISILYYERPRPSNVVRLLNAYKVGLTFGFILDALKLAG</sequence>
<keyword evidence="4" id="KW-0472">Membrane</keyword>
<dbReference type="PANTHER" id="PTHR33787:SF5">
    <property type="entry name" value="YCF20-LIKE PROTEIN"/>
    <property type="match status" value="1"/>
</dbReference>
<feature type="transmembrane region" description="Helical" evidence="4">
    <location>
        <begin position="147"/>
        <end position="164"/>
    </location>
</feature>
<keyword evidence="6" id="KW-1185">Reference proteome</keyword>
<dbReference type="Proteomes" id="UP000530660">
    <property type="component" value="Unassembled WGS sequence"/>
</dbReference>
<comment type="similarity">
    <text evidence="1">Belongs to the ycf20 family.</text>
</comment>
<evidence type="ECO:0000256" key="2">
    <source>
        <dbReference type="ARBA" id="ARBA00021534"/>
    </source>
</evidence>
<feature type="transmembrane region" description="Helical" evidence="4">
    <location>
        <begin position="116"/>
        <end position="141"/>
    </location>
</feature>
<name>A0A7J7IMC4_9RHOD</name>
<evidence type="ECO:0000313" key="5">
    <source>
        <dbReference type="EMBL" id="KAF6003687.1"/>
    </source>
</evidence>
<feature type="region of interest" description="Disordered" evidence="3">
    <location>
        <begin position="53"/>
        <end position="83"/>
    </location>
</feature>
<proteinExistence type="inferred from homology"/>
<evidence type="ECO:0000256" key="1">
    <source>
        <dbReference type="ARBA" id="ARBA00009846"/>
    </source>
</evidence>
<evidence type="ECO:0000256" key="3">
    <source>
        <dbReference type="SAM" id="MobiDB-lite"/>
    </source>
</evidence>
<dbReference type="OrthoDB" id="5493at2759"/>
<accession>A0A7J7IMC4</accession>
<organism evidence="5 6">
    <name type="scientific">Cyanidiococcus yangmingshanensis</name>
    <dbReference type="NCBI Taxonomy" id="2690220"/>
    <lineage>
        <taxon>Eukaryota</taxon>
        <taxon>Rhodophyta</taxon>
        <taxon>Bangiophyceae</taxon>
        <taxon>Cyanidiales</taxon>
        <taxon>Cyanidiaceae</taxon>
        <taxon>Cyanidiococcus</taxon>
    </lineage>
</organism>
<feature type="compositionally biased region" description="Basic and acidic residues" evidence="3">
    <location>
        <begin position="53"/>
        <end position="62"/>
    </location>
</feature>
<gene>
    <name evidence="5" type="ORF">F1559_004501</name>
</gene>
<dbReference type="AlphaFoldDB" id="A0A7J7IMC4"/>